<evidence type="ECO:0000256" key="2">
    <source>
        <dbReference type="ARBA" id="ARBA00023015"/>
    </source>
</evidence>
<dbReference type="InterPro" id="IPR000536">
    <property type="entry name" value="Nucl_hrmn_rcpt_lig-bd"/>
</dbReference>
<keyword evidence="3" id="KW-0804">Transcription</keyword>
<evidence type="ECO:0000259" key="5">
    <source>
        <dbReference type="PROSITE" id="PS51843"/>
    </source>
</evidence>
<dbReference type="InterPro" id="IPR035500">
    <property type="entry name" value="NHR-like_dom_sf"/>
</dbReference>
<dbReference type="EMBL" id="CAJEWN010000408">
    <property type="protein sequence ID" value="CAD2181704.1"/>
    <property type="molecule type" value="Genomic_DNA"/>
</dbReference>
<feature type="domain" description="NR LBD" evidence="5">
    <location>
        <begin position="9"/>
        <end position="262"/>
    </location>
</feature>
<name>A0A6V7W3X2_MELEN</name>
<dbReference type="Proteomes" id="UP000580250">
    <property type="component" value="Unassembled WGS sequence"/>
</dbReference>
<comment type="caution">
    <text evidence="6">The sequence shown here is derived from an EMBL/GenBank/DDBJ whole genome shotgun (WGS) entry which is preliminary data.</text>
</comment>
<evidence type="ECO:0000256" key="3">
    <source>
        <dbReference type="ARBA" id="ARBA00023163"/>
    </source>
</evidence>
<dbReference type="PANTHER" id="PTHR45886">
    <property type="entry name" value="NUCLEAR HORMONE RECEPTOR FAMILY-RELATED-RELATED"/>
    <property type="match status" value="1"/>
</dbReference>
<dbReference type="Pfam" id="PF00104">
    <property type="entry name" value="Hormone_recep"/>
    <property type="match status" value="1"/>
</dbReference>
<dbReference type="AlphaFoldDB" id="A0A6V7W3X2"/>
<dbReference type="SMART" id="SM00430">
    <property type="entry name" value="HOLI"/>
    <property type="match status" value="1"/>
</dbReference>
<evidence type="ECO:0000256" key="1">
    <source>
        <dbReference type="ARBA" id="ARBA00005993"/>
    </source>
</evidence>
<proteinExistence type="inferred from homology"/>
<comment type="similarity">
    <text evidence="1">Belongs to the nuclear hormone receptor family.</text>
</comment>
<keyword evidence="2" id="KW-0805">Transcription regulation</keyword>
<evidence type="ECO:0000256" key="4">
    <source>
        <dbReference type="ARBA" id="ARBA00023170"/>
    </source>
</evidence>
<dbReference type="Gene3D" id="1.10.565.10">
    <property type="entry name" value="Retinoid X Receptor"/>
    <property type="match status" value="1"/>
</dbReference>
<organism evidence="6 7">
    <name type="scientific">Meloidogyne enterolobii</name>
    <name type="common">Root-knot nematode worm</name>
    <name type="synonym">Meloidogyne mayaguensis</name>
    <dbReference type="NCBI Taxonomy" id="390850"/>
    <lineage>
        <taxon>Eukaryota</taxon>
        <taxon>Metazoa</taxon>
        <taxon>Ecdysozoa</taxon>
        <taxon>Nematoda</taxon>
        <taxon>Chromadorea</taxon>
        <taxon>Rhabditida</taxon>
        <taxon>Tylenchina</taxon>
        <taxon>Tylenchomorpha</taxon>
        <taxon>Tylenchoidea</taxon>
        <taxon>Meloidogynidae</taxon>
        <taxon>Meloidogyninae</taxon>
        <taxon>Meloidogyne</taxon>
    </lineage>
</organism>
<dbReference type="PANTHER" id="PTHR45886:SF18">
    <property type="entry name" value="NR LBD DOMAIN-CONTAINING PROTEIN-RELATED"/>
    <property type="match status" value="1"/>
</dbReference>
<gene>
    <name evidence="6" type="ORF">MENT_LOCUS33864</name>
</gene>
<protein>
    <recommendedName>
        <fullName evidence="5">NR LBD domain-containing protein</fullName>
    </recommendedName>
</protein>
<dbReference type="SUPFAM" id="SSF48508">
    <property type="entry name" value="Nuclear receptor ligand-binding domain"/>
    <property type="match status" value="1"/>
</dbReference>
<reference evidence="6 7" key="1">
    <citation type="submission" date="2020-08" db="EMBL/GenBank/DDBJ databases">
        <authorList>
            <person name="Koutsovoulos G."/>
            <person name="Danchin GJ E."/>
        </authorList>
    </citation>
    <scope>NUCLEOTIDE SEQUENCE [LARGE SCALE GENOMIC DNA]</scope>
</reference>
<keyword evidence="4" id="KW-0675">Receptor</keyword>
<dbReference type="PROSITE" id="PS51843">
    <property type="entry name" value="NR_LBD"/>
    <property type="match status" value="1"/>
</dbReference>
<evidence type="ECO:0000313" key="7">
    <source>
        <dbReference type="Proteomes" id="UP000580250"/>
    </source>
</evidence>
<evidence type="ECO:0000313" key="6">
    <source>
        <dbReference type="EMBL" id="CAD2181704.1"/>
    </source>
</evidence>
<sequence>MFKRKLDDFLDKSNNNLLNLYKKFEPGPPASVNSIELEDLMEGRNLNKHVPSYFFMDLYLAIELIRSMPFYEELSISDKKYLLLNVSMMIRTFDSNYYSSLLQNTQTLTLPNNSTPILMLNNKINKIKMRDENNSLIFLNTFEHLKRIAFYSLLQTLKHLNINQNEFVILRSIFICNWDIPNISSQGKIKMKNSAELYSKIFLKYLQTNKGDLEGVKRYSDLMFLFNSILATTKAEREMYLFKELIEKQFKNVQTINELKEEQEDEKLAPFVYSCLEIKDY</sequence>
<accession>A0A6V7W3X2</accession>